<dbReference type="AlphaFoldDB" id="A0A485LYY6"/>
<sequence>MSHPFFRTFTGSMSFKYLAGKLKKDEKLLKMFNEEVPYTWEGWVEENLVEGFARYLNVRKGIARDVGEGIYIFDGEFAQALVDGFDPQKISLEDFTVHFLKQKYNL</sequence>
<dbReference type="EMBL" id="CAADRN010000016">
    <property type="protein sequence ID" value="VFU11330.1"/>
    <property type="molecule type" value="Genomic_DNA"/>
</dbReference>
<gene>
    <name evidence="1" type="ORF">SCFA_1120001</name>
</gene>
<name>A0A485LYY6_9ZZZZ</name>
<organism evidence="1">
    <name type="scientific">anaerobic digester metagenome</name>
    <dbReference type="NCBI Taxonomy" id="1263854"/>
    <lineage>
        <taxon>unclassified sequences</taxon>
        <taxon>metagenomes</taxon>
        <taxon>ecological metagenomes</taxon>
    </lineage>
</organism>
<evidence type="ECO:0000313" key="1">
    <source>
        <dbReference type="EMBL" id="VFU11330.1"/>
    </source>
</evidence>
<protein>
    <submittedName>
        <fullName evidence="1">Uncharacterized protein</fullName>
    </submittedName>
</protein>
<proteinExistence type="predicted"/>
<reference evidence="1" key="1">
    <citation type="submission" date="2019-03" db="EMBL/GenBank/DDBJ databases">
        <authorList>
            <person name="Hao L."/>
        </authorList>
    </citation>
    <scope>NUCLEOTIDE SEQUENCE</scope>
</reference>
<accession>A0A485LYY6</accession>